<comment type="caution">
    <text evidence="2">The sequence shown here is derived from an EMBL/GenBank/DDBJ whole genome shotgun (WGS) entry which is preliminary data.</text>
</comment>
<evidence type="ECO:0000313" key="3">
    <source>
        <dbReference type="Proteomes" id="UP000319732"/>
    </source>
</evidence>
<dbReference type="InterPro" id="IPR005158">
    <property type="entry name" value="BTAD"/>
</dbReference>
<dbReference type="PANTHER" id="PTHR35807:SF2">
    <property type="entry name" value="TRANSCRIPTIONAL ACTIVATOR DOMAIN"/>
    <property type="match status" value="1"/>
</dbReference>
<dbReference type="Gene3D" id="1.10.10.10">
    <property type="entry name" value="Winged helix-like DNA-binding domain superfamily/Winged helix DNA-binding domain"/>
    <property type="match status" value="1"/>
</dbReference>
<proteinExistence type="predicted"/>
<feature type="domain" description="Bacterial transcriptional activator" evidence="1">
    <location>
        <begin position="120"/>
        <end position="216"/>
    </location>
</feature>
<dbReference type="OrthoDB" id="135231at2"/>
<dbReference type="AlphaFoldDB" id="A0A545T0G9"/>
<protein>
    <recommendedName>
        <fullName evidence="1">Bacterial transcriptional activator domain-containing protein</fullName>
    </recommendedName>
</protein>
<keyword evidence="3" id="KW-1185">Reference proteome</keyword>
<dbReference type="EMBL" id="VHSG01000023">
    <property type="protein sequence ID" value="TQV70706.1"/>
    <property type="molecule type" value="Genomic_DNA"/>
</dbReference>
<reference evidence="2 3" key="1">
    <citation type="submission" date="2019-06" db="EMBL/GenBank/DDBJ databases">
        <title>Whole genome sequence for Cellvibrionaceae sp. R142.</title>
        <authorList>
            <person name="Wang G."/>
        </authorList>
    </citation>
    <scope>NUCLEOTIDE SEQUENCE [LARGE SCALE GENOMIC DNA]</scope>
    <source>
        <strain evidence="2 3">R142</strain>
    </source>
</reference>
<dbReference type="PANTHER" id="PTHR35807">
    <property type="entry name" value="TRANSCRIPTIONAL REGULATOR REDD-RELATED"/>
    <property type="match status" value="1"/>
</dbReference>
<accession>A0A545T0G9</accession>
<sequence>MPMEVPRIYLLGNLELRRGQRRLPDPPSESAKWLLAAVLLAQGGFLHRYRLSAEFWPQLSAAAARSAFDREYWRLREYCRSIGLNPDDFFCSDSNLIGLGVKARHWLDVGQLRQALADTATVAAELAGDDLVAAAAAAVALYRGDLLQRCCDPWCVAQRQSLQMGLLHLLEFLMRAAMARGQWRTALARGRQVLARDARRSYIYAELAQCQAALDSRPTLVAGHAA</sequence>
<gene>
    <name evidence="2" type="ORF">FKG94_20460</name>
</gene>
<evidence type="ECO:0000259" key="1">
    <source>
        <dbReference type="Pfam" id="PF03704"/>
    </source>
</evidence>
<dbReference type="InterPro" id="IPR011990">
    <property type="entry name" value="TPR-like_helical_dom_sf"/>
</dbReference>
<name>A0A545T0G9_9GAMM</name>
<organism evidence="2 3">
    <name type="scientific">Exilibacterium tricleocarpae</name>
    <dbReference type="NCBI Taxonomy" id="2591008"/>
    <lineage>
        <taxon>Bacteria</taxon>
        <taxon>Pseudomonadati</taxon>
        <taxon>Pseudomonadota</taxon>
        <taxon>Gammaproteobacteria</taxon>
        <taxon>Cellvibrionales</taxon>
        <taxon>Cellvibrionaceae</taxon>
        <taxon>Exilibacterium</taxon>
    </lineage>
</organism>
<dbReference type="InterPro" id="IPR051677">
    <property type="entry name" value="AfsR-DnrI-RedD_regulator"/>
</dbReference>
<dbReference type="Pfam" id="PF03704">
    <property type="entry name" value="BTAD"/>
    <property type="match status" value="1"/>
</dbReference>
<dbReference type="Proteomes" id="UP000319732">
    <property type="component" value="Unassembled WGS sequence"/>
</dbReference>
<dbReference type="Gene3D" id="1.25.40.10">
    <property type="entry name" value="Tetratricopeptide repeat domain"/>
    <property type="match status" value="1"/>
</dbReference>
<dbReference type="InterPro" id="IPR036388">
    <property type="entry name" value="WH-like_DNA-bd_sf"/>
</dbReference>
<evidence type="ECO:0000313" key="2">
    <source>
        <dbReference type="EMBL" id="TQV70706.1"/>
    </source>
</evidence>